<comment type="cofactor">
    <cofactor evidence="1 7">
        <name>Zn(2+)</name>
        <dbReference type="ChEBI" id="CHEBI:29105"/>
    </cofactor>
</comment>
<keyword evidence="3 7" id="KW-0479">Metal-binding</keyword>
<evidence type="ECO:0000256" key="7">
    <source>
        <dbReference type="RuleBase" id="RU361277"/>
    </source>
</evidence>
<evidence type="ECO:0000313" key="10">
    <source>
        <dbReference type="Proteomes" id="UP000011863"/>
    </source>
</evidence>
<comment type="similarity">
    <text evidence="2 7">Belongs to the zinc-containing alcohol dehydrogenase family.</text>
</comment>
<feature type="domain" description="Enoyl reductase (ER)" evidence="8">
    <location>
        <begin position="11"/>
        <end position="362"/>
    </location>
</feature>
<dbReference type="InterPro" id="IPR013154">
    <property type="entry name" value="ADH-like_N"/>
</dbReference>
<keyword evidence="4 7" id="KW-0862">Zinc</keyword>
<dbReference type="SUPFAM" id="SSF50129">
    <property type="entry name" value="GroES-like"/>
    <property type="match status" value="1"/>
</dbReference>
<proteinExistence type="inferred from homology"/>
<dbReference type="FunFam" id="3.40.50.720:FF:000003">
    <property type="entry name" value="S-(hydroxymethyl)glutathione dehydrogenase"/>
    <property type="match status" value="1"/>
</dbReference>
<keyword evidence="10" id="KW-1185">Reference proteome</keyword>
<dbReference type="GO" id="GO:0005829">
    <property type="term" value="C:cytosol"/>
    <property type="evidence" value="ECO:0007669"/>
    <property type="project" value="TreeGrafter"/>
</dbReference>
<evidence type="ECO:0000256" key="2">
    <source>
        <dbReference type="ARBA" id="ARBA00008072"/>
    </source>
</evidence>
<dbReference type="AlphaFoldDB" id="A0A6C7E6Y6"/>
<keyword evidence="5 9" id="KW-0560">Oxidoreductase</keyword>
<evidence type="ECO:0000256" key="6">
    <source>
        <dbReference type="ARBA" id="ARBA00023027"/>
    </source>
</evidence>
<dbReference type="EMBL" id="AP012057">
    <property type="protein sequence ID" value="BAN03464.1"/>
    <property type="molecule type" value="Genomic_DNA"/>
</dbReference>
<name>A0A6C7E6Y6_ILUCY</name>
<dbReference type="OrthoDB" id="334894at2"/>
<dbReference type="InterPro" id="IPR020843">
    <property type="entry name" value="ER"/>
</dbReference>
<dbReference type="SUPFAM" id="SSF51735">
    <property type="entry name" value="NAD(P)-binding Rossmann-fold domains"/>
    <property type="match status" value="1"/>
</dbReference>
<evidence type="ECO:0000256" key="4">
    <source>
        <dbReference type="ARBA" id="ARBA00022833"/>
    </source>
</evidence>
<dbReference type="InterPro" id="IPR011032">
    <property type="entry name" value="GroES-like_sf"/>
</dbReference>
<organism evidence="9 10">
    <name type="scientific">Ilumatobacter coccineus (strain NBRC 103263 / KCTC 29153 / YM16-304)</name>
    <dbReference type="NCBI Taxonomy" id="1313172"/>
    <lineage>
        <taxon>Bacteria</taxon>
        <taxon>Bacillati</taxon>
        <taxon>Actinomycetota</taxon>
        <taxon>Acidimicrobiia</taxon>
        <taxon>Acidimicrobiales</taxon>
        <taxon>Ilumatobacteraceae</taxon>
        <taxon>Ilumatobacter</taxon>
    </lineage>
</organism>
<protein>
    <submittedName>
        <fullName evidence="9">Aryl-alcohol dehydrogenase</fullName>
        <ecNumber evidence="9">1.1.1.90</ecNumber>
    </submittedName>
</protein>
<dbReference type="SMART" id="SM00829">
    <property type="entry name" value="PKS_ER"/>
    <property type="match status" value="1"/>
</dbReference>
<dbReference type="Pfam" id="PF08240">
    <property type="entry name" value="ADH_N"/>
    <property type="match status" value="1"/>
</dbReference>
<dbReference type="EC" id="1.1.1.90" evidence="9"/>
<evidence type="ECO:0000259" key="8">
    <source>
        <dbReference type="SMART" id="SM00829"/>
    </source>
</evidence>
<gene>
    <name evidence="9" type="ORF">YM304_31500</name>
</gene>
<evidence type="ECO:0000313" key="9">
    <source>
        <dbReference type="EMBL" id="BAN03464.1"/>
    </source>
</evidence>
<dbReference type="Gene3D" id="3.90.180.10">
    <property type="entry name" value="Medium-chain alcohol dehydrogenases, catalytic domain"/>
    <property type="match status" value="1"/>
</dbReference>
<sequence>MQVRAAVMRAGDGPFTLEQLELEEPRGDEVLVRMVATGMCHTDLLSRELPPEFFGGPQVYGHEGSGVVEAVGDSVTKVAPGDHVVLSFNHCGSCKACDQGKLPYCLRFGEFNMSGGRPDGSKAFVDDSGDAVGSHFFGQSSFASHSVVAETSVVKIDPSYDLARMGPLGCGIQTGAGAILNTLDVQAGSSVVITGAGALGLSAVMAAKVAGAEIIIAVDRHANRLELASKYGATHTISGAPAEITAGIHEATGGGADYAFDTTGNAAVVRASFEGLNNLGTIGLAGVGFGDATFDFISLIGGRTITGVMEGDSTPDEFIPRLAKLNADGEFPFDELITTFPLDQINDAEAASADGSVIKPVLLF</sequence>
<dbReference type="GO" id="GO:0051903">
    <property type="term" value="F:S-(hydroxymethyl)glutathione dehydrogenase [NAD(P)+] activity"/>
    <property type="evidence" value="ECO:0007669"/>
    <property type="project" value="TreeGrafter"/>
</dbReference>
<dbReference type="Pfam" id="PF00107">
    <property type="entry name" value="ADH_zinc_N"/>
    <property type="match status" value="1"/>
</dbReference>
<dbReference type="CDD" id="cd08278">
    <property type="entry name" value="benzyl_alcohol_DH"/>
    <property type="match status" value="1"/>
</dbReference>
<dbReference type="GO" id="GO:0018456">
    <property type="term" value="F:aryl-alcohol dehydrogenase (NAD+) activity"/>
    <property type="evidence" value="ECO:0007669"/>
    <property type="project" value="UniProtKB-EC"/>
</dbReference>
<dbReference type="PANTHER" id="PTHR43880">
    <property type="entry name" value="ALCOHOL DEHYDROGENASE"/>
    <property type="match status" value="1"/>
</dbReference>
<dbReference type="Proteomes" id="UP000011863">
    <property type="component" value="Chromosome"/>
</dbReference>
<reference evidence="9 10" key="1">
    <citation type="journal article" date="2013" name="Int. J. Syst. Evol. Microbiol.">
        <title>Ilumatobacter nonamiense sp. nov. and Ilumatobacter coccineum sp. nov., isolated from seashore sand.</title>
        <authorList>
            <person name="Matsumoto A."/>
            <person name="Kasai H."/>
            <person name="Matsuo Y."/>
            <person name="Shizuri Y."/>
            <person name="Ichikawa N."/>
            <person name="Fujita N."/>
            <person name="Omura S."/>
            <person name="Takahashi Y."/>
        </authorList>
    </citation>
    <scope>NUCLEOTIDE SEQUENCE [LARGE SCALE GENOMIC DNA]</scope>
    <source>
        <strain evidence="10">NBRC 103263 / KCTC 29153 / YM16-304</strain>
    </source>
</reference>
<dbReference type="GO" id="GO:0008270">
    <property type="term" value="F:zinc ion binding"/>
    <property type="evidence" value="ECO:0007669"/>
    <property type="project" value="InterPro"/>
</dbReference>
<dbReference type="KEGG" id="aym:YM304_31500"/>
<dbReference type="GO" id="GO:0046294">
    <property type="term" value="P:formaldehyde catabolic process"/>
    <property type="evidence" value="ECO:0007669"/>
    <property type="project" value="TreeGrafter"/>
</dbReference>
<dbReference type="PANTHER" id="PTHR43880:SF12">
    <property type="entry name" value="ALCOHOL DEHYDROGENASE CLASS-3"/>
    <property type="match status" value="1"/>
</dbReference>
<evidence type="ECO:0000256" key="3">
    <source>
        <dbReference type="ARBA" id="ARBA00022723"/>
    </source>
</evidence>
<dbReference type="InterPro" id="IPR036291">
    <property type="entry name" value="NAD(P)-bd_dom_sf"/>
</dbReference>
<dbReference type="PROSITE" id="PS00059">
    <property type="entry name" value="ADH_ZINC"/>
    <property type="match status" value="1"/>
</dbReference>
<dbReference type="InterPro" id="IPR013149">
    <property type="entry name" value="ADH-like_C"/>
</dbReference>
<dbReference type="RefSeq" id="WP_015442711.1">
    <property type="nucleotide sequence ID" value="NC_020520.1"/>
</dbReference>
<accession>A0A6C7E6Y6</accession>
<dbReference type="InterPro" id="IPR002328">
    <property type="entry name" value="ADH_Zn_CS"/>
</dbReference>
<keyword evidence="6" id="KW-0520">NAD</keyword>
<dbReference type="Gene3D" id="3.40.50.720">
    <property type="entry name" value="NAD(P)-binding Rossmann-like Domain"/>
    <property type="match status" value="1"/>
</dbReference>
<evidence type="ECO:0000256" key="1">
    <source>
        <dbReference type="ARBA" id="ARBA00001947"/>
    </source>
</evidence>
<evidence type="ECO:0000256" key="5">
    <source>
        <dbReference type="ARBA" id="ARBA00023002"/>
    </source>
</evidence>